<dbReference type="HOGENOM" id="CLU_112864_1_1_4"/>
<accession>D7DNU7</accession>
<organism evidence="3 4">
    <name type="scientific">Methylotenera versatilis (strain 301)</name>
    <dbReference type="NCBI Taxonomy" id="666681"/>
    <lineage>
        <taxon>Bacteria</taxon>
        <taxon>Pseudomonadati</taxon>
        <taxon>Pseudomonadota</taxon>
        <taxon>Betaproteobacteria</taxon>
        <taxon>Nitrosomonadales</taxon>
        <taxon>Methylophilaceae</taxon>
        <taxon>Methylotenera</taxon>
    </lineage>
</organism>
<keyword evidence="2" id="KW-1133">Transmembrane helix</keyword>
<dbReference type="KEGG" id="meh:M301_0730"/>
<feature type="transmembrane region" description="Helical" evidence="2">
    <location>
        <begin position="23"/>
        <end position="40"/>
    </location>
</feature>
<keyword evidence="2" id="KW-0472">Membrane</keyword>
<evidence type="ECO:0000313" key="4">
    <source>
        <dbReference type="Proteomes" id="UP000000383"/>
    </source>
</evidence>
<keyword evidence="2" id="KW-0812">Transmembrane</keyword>
<proteinExistence type="predicted"/>
<name>D7DNU7_METV0</name>
<evidence type="ECO:0008006" key="5">
    <source>
        <dbReference type="Google" id="ProtNLM"/>
    </source>
</evidence>
<dbReference type="STRING" id="666681.M301_0730"/>
<feature type="region of interest" description="Disordered" evidence="1">
    <location>
        <begin position="58"/>
        <end position="83"/>
    </location>
</feature>
<dbReference type="RefSeq" id="WP_013147430.1">
    <property type="nucleotide sequence ID" value="NC_014207.1"/>
</dbReference>
<feature type="compositionally biased region" description="Polar residues" evidence="1">
    <location>
        <begin position="68"/>
        <end position="83"/>
    </location>
</feature>
<protein>
    <recommendedName>
        <fullName evidence="5">Prolin-rich transmembrane protein</fullName>
    </recommendedName>
</protein>
<dbReference type="AlphaFoldDB" id="D7DNU7"/>
<dbReference type="Proteomes" id="UP000000383">
    <property type="component" value="Chromosome"/>
</dbReference>
<reference evidence="4" key="1">
    <citation type="submission" date="2010-05" db="EMBL/GenBank/DDBJ databases">
        <title>Complete sequence of Methylotenera sp. 301.</title>
        <authorList>
            <person name="Lucas S."/>
            <person name="Copeland A."/>
            <person name="Lapidus A."/>
            <person name="Cheng J.-F."/>
            <person name="Bruce D."/>
            <person name="Goodwin L."/>
            <person name="Pitluck S."/>
            <person name="Clum A."/>
            <person name="Land M."/>
            <person name="Hauser L."/>
            <person name="Kyrpides N."/>
            <person name="Ivanova N."/>
            <person name="Chistoservova L."/>
            <person name="Kalyuzhnaya M."/>
            <person name="Woyke T."/>
        </authorList>
    </citation>
    <scope>NUCLEOTIDE SEQUENCE [LARGE SCALE GENOMIC DNA]</scope>
    <source>
        <strain evidence="4">301</strain>
    </source>
</reference>
<evidence type="ECO:0000313" key="3">
    <source>
        <dbReference type="EMBL" id="ADI29114.1"/>
    </source>
</evidence>
<evidence type="ECO:0000256" key="1">
    <source>
        <dbReference type="SAM" id="MobiDB-lite"/>
    </source>
</evidence>
<reference evidence="3 4" key="2">
    <citation type="journal article" date="2011" name="J. Bacteriol.">
        <title>Genomes of three methylotrophs from a single niche uncover genetic and metabolic divergence of Methylophilaceae.</title>
        <authorList>
            <person name="Lapidus A."/>
            <person name="Clum A."/>
            <person name="Labutti K."/>
            <person name="Kaluzhnaya M.G."/>
            <person name="Lim S."/>
            <person name="Beck D.A."/>
            <person name="Glavina Del Rio T."/>
            <person name="Nolan M."/>
            <person name="Mavromatis K."/>
            <person name="Huntemann M."/>
            <person name="Lucas S."/>
            <person name="Lidstrom M.E."/>
            <person name="Ivanova N."/>
            <person name="Chistoserdova L."/>
        </authorList>
    </citation>
    <scope>NUCLEOTIDE SEQUENCE [LARGE SCALE GENOMIC DNA]</scope>
    <source>
        <strain evidence="3 4">301</strain>
    </source>
</reference>
<dbReference type="eggNOG" id="ENOG50349S2">
    <property type="taxonomic scope" value="Bacteria"/>
</dbReference>
<keyword evidence="4" id="KW-1185">Reference proteome</keyword>
<sequence>MVSVNSTIKIPMMKKSTNESSKWLYIVLFITLGITIWTALHKENPSDEAIELVPNKFASNTKNHHSPSVRNSQHDNIQTNKTESVSNSYSLIPWQGLQREPLVSTPHDAFKVHSWVVITPAKKVKPLPPPPPVAPNTPFIYAGKLENSPKGTQVFLLGNNKLYSVVMGEKVDMQWRLDSEDANTLQFTYLPLNLKQVLSKSAKQTAPIAEEINQ</sequence>
<gene>
    <name evidence="3" type="ordered locus">M301_0730</name>
</gene>
<dbReference type="EMBL" id="CP002056">
    <property type="protein sequence ID" value="ADI29114.1"/>
    <property type="molecule type" value="Genomic_DNA"/>
</dbReference>
<evidence type="ECO:0000256" key="2">
    <source>
        <dbReference type="SAM" id="Phobius"/>
    </source>
</evidence>